<evidence type="ECO:0000313" key="1">
    <source>
        <dbReference type="EMBL" id="JAH06898.1"/>
    </source>
</evidence>
<reference evidence="1" key="1">
    <citation type="submission" date="2014-11" db="EMBL/GenBank/DDBJ databases">
        <authorList>
            <person name="Amaro Gonzalez C."/>
        </authorList>
    </citation>
    <scope>NUCLEOTIDE SEQUENCE</scope>
</reference>
<organism evidence="1">
    <name type="scientific">Anguilla anguilla</name>
    <name type="common">European freshwater eel</name>
    <name type="synonym">Muraena anguilla</name>
    <dbReference type="NCBI Taxonomy" id="7936"/>
    <lineage>
        <taxon>Eukaryota</taxon>
        <taxon>Metazoa</taxon>
        <taxon>Chordata</taxon>
        <taxon>Craniata</taxon>
        <taxon>Vertebrata</taxon>
        <taxon>Euteleostomi</taxon>
        <taxon>Actinopterygii</taxon>
        <taxon>Neopterygii</taxon>
        <taxon>Teleostei</taxon>
        <taxon>Anguilliformes</taxon>
        <taxon>Anguillidae</taxon>
        <taxon>Anguilla</taxon>
    </lineage>
</organism>
<dbReference type="EMBL" id="GBXM01101679">
    <property type="protein sequence ID" value="JAH06898.1"/>
    <property type="molecule type" value="Transcribed_RNA"/>
</dbReference>
<proteinExistence type="predicted"/>
<reference evidence="1" key="2">
    <citation type="journal article" date="2015" name="Fish Shellfish Immunol.">
        <title>Early steps in the European eel (Anguilla anguilla)-Vibrio vulnificus interaction in the gills: Role of the RtxA13 toxin.</title>
        <authorList>
            <person name="Callol A."/>
            <person name="Pajuelo D."/>
            <person name="Ebbesson L."/>
            <person name="Teles M."/>
            <person name="MacKenzie S."/>
            <person name="Amaro C."/>
        </authorList>
    </citation>
    <scope>NUCLEOTIDE SEQUENCE</scope>
</reference>
<protein>
    <submittedName>
        <fullName evidence="1">Uncharacterized protein</fullName>
    </submittedName>
</protein>
<name>A0A0E9PSS5_ANGAN</name>
<sequence>MGVGSLKVKCQSQFILFLFLFYWFHLQCFKRTDVCPLSTPPVKLTHNLCTLTGL</sequence>
<dbReference type="AlphaFoldDB" id="A0A0E9PSS5"/>
<accession>A0A0E9PSS5</accession>